<evidence type="ECO:0000256" key="1">
    <source>
        <dbReference type="SAM" id="MobiDB-lite"/>
    </source>
</evidence>
<dbReference type="Pfam" id="PF20206">
    <property type="entry name" value="Tra1_ring"/>
    <property type="match status" value="1"/>
</dbReference>
<evidence type="ECO:0000313" key="2">
    <source>
        <dbReference type="EMBL" id="EKC31353.1"/>
    </source>
</evidence>
<reference evidence="2" key="1">
    <citation type="journal article" date="2012" name="Nature">
        <title>The oyster genome reveals stress adaptation and complexity of shell formation.</title>
        <authorList>
            <person name="Zhang G."/>
            <person name="Fang X."/>
            <person name="Guo X."/>
            <person name="Li L."/>
            <person name="Luo R."/>
            <person name="Xu F."/>
            <person name="Yang P."/>
            <person name="Zhang L."/>
            <person name="Wang X."/>
            <person name="Qi H."/>
            <person name="Xiong Z."/>
            <person name="Que H."/>
            <person name="Xie Y."/>
            <person name="Holland P.W."/>
            <person name="Paps J."/>
            <person name="Zhu Y."/>
            <person name="Wu F."/>
            <person name="Chen Y."/>
            <person name="Wang J."/>
            <person name="Peng C."/>
            <person name="Meng J."/>
            <person name="Yang L."/>
            <person name="Liu J."/>
            <person name="Wen B."/>
            <person name="Zhang N."/>
            <person name="Huang Z."/>
            <person name="Zhu Q."/>
            <person name="Feng Y."/>
            <person name="Mount A."/>
            <person name="Hedgecock D."/>
            <person name="Xu Z."/>
            <person name="Liu Y."/>
            <person name="Domazet-Loso T."/>
            <person name="Du Y."/>
            <person name="Sun X."/>
            <person name="Zhang S."/>
            <person name="Liu B."/>
            <person name="Cheng P."/>
            <person name="Jiang X."/>
            <person name="Li J."/>
            <person name="Fan D."/>
            <person name="Wang W."/>
            <person name="Fu W."/>
            <person name="Wang T."/>
            <person name="Wang B."/>
            <person name="Zhang J."/>
            <person name="Peng Z."/>
            <person name="Li Y."/>
            <person name="Li N."/>
            <person name="Wang J."/>
            <person name="Chen M."/>
            <person name="He Y."/>
            <person name="Tan F."/>
            <person name="Song X."/>
            <person name="Zheng Q."/>
            <person name="Huang R."/>
            <person name="Yang H."/>
            <person name="Du X."/>
            <person name="Chen L."/>
            <person name="Yang M."/>
            <person name="Gaffney P.M."/>
            <person name="Wang S."/>
            <person name="Luo L."/>
            <person name="She Z."/>
            <person name="Ming Y."/>
            <person name="Huang W."/>
            <person name="Zhang S."/>
            <person name="Huang B."/>
            <person name="Zhang Y."/>
            <person name="Qu T."/>
            <person name="Ni P."/>
            <person name="Miao G."/>
            <person name="Wang J."/>
            <person name="Wang Q."/>
            <person name="Steinberg C.E."/>
            <person name="Wang H."/>
            <person name="Li N."/>
            <person name="Qian L."/>
            <person name="Zhang G."/>
            <person name="Li Y."/>
            <person name="Yang H."/>
            <person name="Liu X."/>
            <person name="Wang J."/>
            <person name="Yin Y."/>
            <person name="Wang J."/>
        </authorList>
    </citation>
    <scope>NUCLEOTIDE SEQUENCE [LARGE SCALE GENOMIC DNA]</scope>
    <source>
        <strain evidence="2">05x7-T-G4-1.051#20</strain>
    </source>
</reference>
<proteinExistence type="predicted"/>
<sequence length="229" mass="26577">MAADRLGNATVVNIRKFNLNKMGFKDLEDWLRDPNHVYIGRNMTHYVRGATGSKWGNPFNAKKYGREECVRMYKEYVKTNQEIRENGRTLYESLEELRVASELLILSLDLVKNRVGVMSLEMRKSFIGQILVGLIEKTSDPKVMKAITKMVEDWVKTKTPIAINQSPVIREKAILLVKLMQHVEKRFPEEQELNAQFLELVNYIYRSTEDGCGSSRENDSCEHKKVQFK</sequence>
<dbReference type="HOGENOM" id="CLU_1210824_0_0_1"/>
<protein>
    <submittedName>
        <fullName evidence="2">Transformation/transcription domain-associated protein</fullName>
    </submittedName>
</protein>
<dbReference type="EMBL" id="JH815890">
    <property type="protein sequence ID" value="EKC31353.1"/>
    <property type="molecule type" value="Genomic_DNA"/>
</dbReference>
<dbReference type="InterPro" id="IPR046805">
    <property type="entry name" value="Tra1_ring"/>
</dbReference>
<dbReference type="AlphaFoldDB" id="K1QBM4"/>
<gene>
    <name evidence="2" type="ORF">CGI_10019210</name>
</gene>
<accession>K1QBM4</accession>
<organism evidence="2">
    <name type="scientific">Magallana gigas</name>
    <name type="common">Pacific oyster</name>
    <name type="synonym">Crassostrea gigas</name>
    <dbReference type="NCBI Taxonomy" id="29159"/>
    <lineage>
        <taxon>Eukaryota</taxon>
        <taxon>Metazoa</taxon>
        <taxon>Spiralia</taxon>
        <taxon>Lophotrochozoa</taxon>
        <taxon>Mollusca</taxon>
        <taxon>Bivalvia</taxon>
        <taxon>Autobranchia</taxon>
        <taxon>Pteriomorphia</taxon>
        <taxon>Ostreida</taxon>
        <taxon>Ostreoidea</taxon>
        <taxon>Ostreidae</taxon>
        <taxon>Magallana</taxon>
    </lineage>
</organism>
<name>K1QBM4_MAGGI</name>
<feature type="compositionally biased region" description="Basic and acidic residues" evidence="1">
    <location>
        <begin position="216"/>
        <end position="229"/>
    </location>
</feature>
<dbReference type="InParanoid" id="K1QBM4"/>
<feature type="region of interest" description="Disordered" evidence="1">
    <location>
        <begin position="210"/>
        <end position="229"/>
    </location>
</feature>